<dbReference type="InParanoid" id="G4TE31"/>
<reference evidence="1 2" key="1">
    <citation type="journal article" date="2011" name="PLoS Pathog.">
        <title>Endophytic Life Strategies Decoded by Genome and Transcriptome Analyses of the Mutualistic Root Symbiont Piriformospora indica.</title>
        <authorList>
            <person name="Zuccaro A."/>
            <person name="Lahrmann U."/>
            <person name="Guldener U."/>
            <person name="Langen G."/>
            <person name="Pfiffi S."/>
            <person name="Biedenkopf D."/>
            <person name="Wong P."/>
            <person name="Samans B."/>
            <person name="Grimm C."/>
            <person name="Basiewicz M."/>
            <person name="Murat C."/>
            <person name="Martin F."/>
            <person name="Kogel K.H."/>
        </authorList>
    </citation>
    <scope>NUCLEOTIDE SEQUENCE [LARGE SCALE GENOMIC DNA]</scope>
    <source>
        <strain evidence="1 2">DSM 11827</strain>
    </source>
</reference>
<protein>
    <submittedName>
        <fullName evidence="1">Uncharacterized protein</fullName>
    </submittedName>
</protein>
<keyword evidence="2" id="KW-1185">Reference proteome</keyword>
<organism evidence="1 2">
    <name type="scientific">Serendipita indica (strain DSM 11827)</name>
    <name type="common">Root endophyte fungus</name>
    <name type="synonym">Piriformospora indica</name>
    <dbReference type="NCBI Taxonomy" id="1109443"/>
    <lineage>
        <taxon>Eukaryota</taxon>
        <taxon>Fungi</taxon>
        <taxon>Dikarya</taxon>
        <taxon>Basidiomycota</taxon>
        <taxon>Agaricomycotina</taxon>
        <taxon>Agaricomycetes</taxon>
        <taxon>Sebacinales</taxon>
        <taxon>Serendipitaceae</taxon>
        <taxon>Serendipita</taxon>
    </lineage>
</organism>
<proteinExistence type="predicted"/>
<dbReference type="EMBL" id="CAFZ01000058">
    <property type="protein sequence ID" value="CCA69583.1"/>
    <property type="molecule type" value="Genomic_DNA"/>
</dbReference>
<accession>G4TE31</accession>
<name>G4TE31_SERID</name>
<dbReference type="AlphaFoldDB" id="G4TE31"/>
<dbReference type="Proteomes" id="UP000007148">
    <property type="component" value="Unassembled WGS sequence"/>
</dbReference>
<comment type="caution">
    <text evidence="1">The sequence shown here is derived from an EMBL/GenBank/DDBJ whole genome shotgun (WGS) entry which is preliminary data.</text>
</comment>
<dbReference type="HOGENOM" id="CLU_2606901_0_0_1"/>
<evidence type="ECO:0000313" key="1">
    <source>
        <dbReference type="EMBL" id="CCA69583.1"/>
    </source>
</evidence>
<sequence>MPIDAATNGPKQQLNLYRLYATVTRKERLGFGNGDSKLICASDWTRRITPSQWYTYAKPLKKELTSLRTTTSVTSTHHA</sequence>
<gene>
    <name evidence="1" type="ORF">PIIN_03522</name>
</gene>
<evidence type="ECO:0000313" key="2">
    <source>
        <dbReference type="Proteomes" id="UP000007148"/>
    </source>
</evidence>